<dbReference type="AlphaFoldDB" id="A0AAV7WIR7"/>
<dbReference type="InterPro" id="IPR016186">
    <property type="entry name" value="C-type_lectin-like/link_sf"/>
</dbReference>
<dbReference type="Proteomes" id="UP001066276">
    <property type="component" value="Chromosome 1_1"/>
</dbReference>
<keyword evidence="6" id="KW-0472">Membrane</keyword>
<dbReference type="CDD" id="cd03593">
    <property type="entry name" value="CLECT_NK_receptors_like"/>
    <property type="match status" value="1"/>
</dbReference>
<protein>
    <recommendedName>
        <fullName evidence="7">C-type lectin domain-containing protein</fullName>
    </recommendedName>
</protein>
<keyword evidence="9" id="KW-1185">Reference proteome</keyword>
<keyword evidence="2" id="KW-0430">Lectin</keyword>
<keyword evidence="3" id="KW-0735">Signal-anchor</keyword>
<keyword evidence="6" id="KW-0812">Transmembrane</keyword>
<dbReference type="InterPro" id="IPR001304">
    <property type="entry name" value="C-type_lectin-like"/>
</dbReference>
<accession>A0AAV7WIR7</accession>
<dbReference type="GO" id="GO:0042269">
    <property type="term" value="P:regulation of natural killer cell mediated cytotoxicity"/>
    <property type="evidence" value="ECO:0007669"/>
    <property type="project" value="TreeGrafter"/>
</dbReference>
<evidence type="ECO:0000259" key="7">
    <source>
        <dbReference type="PROSITE" id="PS50041"/>
    </source>
</evidence>
<keyword evidence="4 6" id="KW-1133">Transmembrane helix</keyword>
<sequence>MAGDITYADLRLPGLQAVPATESGSNPGCSQTPVRHLQHCSPLSMCLLLVAVLLLGFVVGLGTYNLCQMYVHSMKMRSLEETLERIQQQLQSSDVAVQRINNTVNDWESVLSGELQFCMDGWQFMKGKCYFFSTSQKVWDKSKEDCHSKDATLAMIKEKDTMAFIRERANGTDYLIGLRKESRKTDWSWLDRTPLERFTPVIENRKGIYSCAKVSSGQLLMEQCTTALPWICERQAFSLQVMRVSPPLVSFRLNDVTYTSQGHQ</sequence>
<evidence type="ECO:0000313" key="9">
    <source>
        <dbReference type="Proteomes" id="UP001066276"/>
    </source>
</evidence>
<dbReference type="GO" id="GO:0038023">
    <property type="term" value="F:signaling receptor activity"/>
    <property type="evidence" value="ECO:0007669"/>
    <property type="project" value="TreeGrafter"/>
</dbReference>
<evidence type="ECO:0000256" key="6">
    <source>
        <dbReference type="SAM" id="Phobius"/>
    </source>
</evidence>
<dbReference type="GO" id="GO:0005886">
    <property type="term" value="C:plasma membrane"/>
    <property type="evidence" value="ECO:0007669"/>
    <property type="project" value="TreeGrafter"/>
</dbReference>
<dbReference type="SUPFAM" id="SSF56436">
    <property type="entry name" value="C-type lectin-like"/>
    <property type="match status" value="1"/>
</dbReference>
<feature type="transmembrane region" description="Helical" evidence="6">
    <location>
        <begin position="42"/>
        <end position="67"/>
    </location>
</feature>
<evidence type="ECO:0000256" key="5">
    <source>
        <dbReference type="ARBA" id="ARBA00023157"/>
    </source>
</evidence>
<dbReference type="Gene3D" id="3.10.100.10">
    <property type="entry name" value="Mannose-Binding Protein A, subunit A"/>
    <property type="match status" value="1"/>
</dbReference>
<dbReference type="PANTHER" id="PTHR46784:SF1">
    <property type="entry name" value="KILLER CELL LECTIN-LIKE RECEPTOR SUBFAMILY B MEMBER 1"/>
    <property type="match status" value="1"/>
</dbReference>
<name>A0AAV7WIR7_PLEWA</name>
<dbReference type="GO" id="GO:0009986">
    <property type="term" value="C:cell surface"/>
    <property type="evidence" value="ECO:0007669"/>
    <property type="project" value="TreeGrafter"/>
</dbReference>
<comment type="caution">
    <text evidence="8">The sequence shown here is derived from an EMBL/GenBank/DDBJ whole genome shotgun (WGS) entry which is preliminary data.</text>
</comment>
<organism evidence="8 9">
    <name type="scientific">Pleurodeles waltl</name>
    <name type="common">Iberian ribbed newt</name>
    <dbReference type="NCBI Taxonomy" id="8319"/>
    <lineage>
        <taxon>Eukaryota</taxon>
        <taxon>Metazoa</taxon>
        <taxon>Chordata</taxon>
        <taxon>Craniata</taxon>
        <taxon>Vertebrata</taxon>
        <taxon>Euteleostomi</taxon>
        <taxon>Amphibia</taxon>
        <taxon>Batrachia</taxon>
        <taxon>Caudata</taxon>
        <taxon>Salamandroidea</taxon>
        <taxon>Salamandridae</taxon>
        <taxon>Pleurodelinae</taxon>
        <taxon>Pleurodeles</taxon>
    </lineage>
</organism>
<gene>
    <name evidence="8" type="ORF">NDU88_000500</name>
</gene>
<dbReference type="EMBL" id="JANPWB010000001">
    <property type="protein sequence ID" value="KAJ1212856.1"/>
    <property type="molecule type" value="Genomic_DNA"/>
</dbReference>
<dbReference type="SMART" id="SM00034">
    <property type="entry name" value="CLECT"/>
    <property type="match status" value="1"/>
</dbReference>
<feature type="domain" description="C-type lectin" evidence="7">
    <location>
        <begin position="125"/>
        <end position="233"/>
    </location>
</feature>
<dbReference type="Pfam" id="PF00059">
    <property type="entry name" value="Lectin_C"/>
    <property type="match status" value="1"/>
</dbReference>
<comment type="subcellular location">
    <subcellularLocation>
        <location evidence="1">Membrane</location>
        <topology evidence="1">Single-pass type II membrane protein</topology>
    </subcellularLocation>
</comment>
<dbReference type="InterPro" id="IPR051527">
    <property type="entry name" value="KLR_subfamily_B"/>
</dbReference>
<reference evidence="8" key="1">
    <citation type="journal article" date="2022" name="bioRxiv">
        <title>Sequencing and chromosome-scale assembly of the giantPleurodeles waltlgenome.</title>
        <authorList>
            <person name="Brown T."/>
            <person name="Elewa A."/>
            <person name="Iarovenko S."/>
            <person name="Subramanian E."/>
            <person name="Araus A.J."/>
            <person name="Petzold A."/>
            <person name="Susuki M."/>
            <person name="Suzuki K.-i.T."/>
            <person name="Hayashi T."/>
            <person name="Toyoda A."/>
            <person name="Oliveira C."/>
            <person name="Osipova E."/>
            <person name="Leigh N.D."/>
            <person name="Simon A."/>
            <person name="Yun M.H."/>
        </authorList>
    </citation>
    <scope>NUCLEOTIDE SEQUENCE</scope>
    <source>
        <strain evidence="8">20211129_DDA</strain>
        <tissue evidence="8">Liver</tissue>
    </source>
</reference>
<dbReference type="PANTHER" id="PTHR46784">
    <property type="entry name" value="KILLER CELL LECTIN-LIKE RECEPTOR SUBFAMILY B MEMBER 1"/>
    <property type="match status" value="1"/>
</dbReference>
<dbReference type="InterPro" id="IPR033992">
    <property type="entry name" value="NKR-like_CTLD"/>
</dbReference>
<evidence type="ECO:0000256" key="4">
    <source>
        <dbReference type="ARBA" id="ARBA00022989"/>
    </source>
</evidence>
<proteinExistence type="predicted"/>
<keyword evidence="5" id="KW-1015">Disulfide bond</keyword>
<evidence type="ECO:0000256" key="3">
    <source>
        <dbReference type="ARBA" id="ARBA00022968"/>
    </source>
</evidence>
<evidence type="ECO:0000256" key="1">
    <source>
        <dbReference type="ARBA" id="ARBA00004606"/>
    </source>
</evidence>
<evidence type="ECO:0000256" key="2">
    <source>
        <dbReference type="ARBA" id="ARBA00022734"/>
    </source>
</evidence>
<dbReference type="PROSITE" id="PS50041">
    <property type="entry name" value="C_TYPE_LECTIN_2"/>
    <property type="match status" value="1"/>
</dbReference>
<dbReference type="InterPro" id="IPR016187">
    <property type="entry name" value="CTDL_fold"/>
</dbReference>
<evidence type="ECO:0000313" key="8">
    <source>
        <dbReference type="EMBL" id="KAJ1212856.1"/>
    </source>
</evidence>
<dbReference type="GO" id="GO:0030246">
    <property type="term" value="F:carbohydrate binding"/>
    <property type="evidence" value="ECO:0007669"/>
    <property type="project" value="UniProtKB-KW"/>
</dbReference>